<dbReference type="AlphaFoldDB" id="A0A1I5CDF9"/>
<dbReference type="InterPro" id="IPR036514">
    <property type="entry name" value="SGNH_hydro_sf"/>
</dbReference>
<reference evidence="2" key="1">
    <citation type="submission" date="2016-10" db="EMBL/GenBank/DDBJ databases">
        <authorList>
            <person name="Varghese N."/>
            <person name="Submissions S."/>
        </authorList>
    </citation>
    <scope>NUCLEOTIDE SEQUENCE [LARGE SCALE GENOMIC DNA]</scope>
    <source>
        <strain evidence="2">DSM 43161</strain>
    </source>
</reference>
<evidence type="ECO:0000313" key="1">
    <source>
        <dbReference type="EMBL" id="SFN84957.1"/>
    </source>
</evidence>
<organism evidence="1 2">
    <name type="scientific">Geodermatophilus obscurus</name>
    <dbReference type="NCBI Taxonomy" id="1861"/>
    <lineage>
        <taxon>Bacteria</taxon>
        <taxon>Bacillati</taxon>
        <taxon>Actinomycetota</taxon>
        <taxon>Actinomycetes</taxon>
        <taxon>Geodermatophilales</taxon>
        <taxon>Geodermatophilaceae</taxon>
        <taxon>Geodermatophilus</taxon>
    </lineage>
</organism>
<dbReference type="Proteomes" id="UP000183642">
    <property type="component" value="Unassembled WGS sequence"/>
</dbReference>
<evidence type="ECO:0000313" key="2">
    <source>
        <dbReference type="Proteomes" id="UP000183642"/>
    </source>
</evidence>
<name>A0A1I5CDF9_9ACTN</name>
<dbReference type="EMBL" id="FOWE01000001">
    <property type="protein sequence ID" value="SFN84957.1"/>
    <property type="molecule type" value="Genomic_DNA"/>
</dbReference>
<dbReference type="SUPFAM" id="SSF52266">
    <property type="entry name" value="SGNH hydrolase"/>
    <property type="match status" value="1"/>
</dbReference>
<keyword evidence="2" id="KW-1185">Reference proteome</keyword>
<sequence>MRTTTHPALVRALTAVRDAAPRARVAILGYPWILPATGVTFVDLAGVSEGHHACRPLGVRRLETVPQGTNAVIVHPNALGEQEMVAQVQQVLRLR</sequence>
<dbReference type="RefSeq" id="WP_208976594.1">
    <property type="nucleotide sequence ID" value="NZ_FOWE01000001.1"/>
</dbReference>
<dbReference type="Gene3D" id="3.40.50.1110">
    <property type="entry name" value="SGNH hydrolase"/>
    <property type="match status" value="1"/>
</dbReference>
<protein>
    <submittedName>
        <fullName evidence="1">Uncharacterized protein</fullName>
    </submittedName>
</protein>
<gene>
    <name evidence="1" type="ORF">SAMN05660359_00244</name>
</gene>
<accession>A0A1I5CDF9</accession>
<proteinExistence type="predicted"/>